<dbReference type="SUPFAM" id="SSF51679">
    <property type="entry name" value="Bacterial luciferase-like"/>
    <property type="match status" value="1"/>
</dbReference>
<dbReference type="AlphaFoldDB" id="A0A4E0QU14"/>
<dbReference type="GO" id="GO:0016705">
    <property type="term" value="F:oxidoreductase activity, acting on paired donors, with incorporation or reduction of molecular oxygen"/>
    <property type="evidence" value="ECO:0007669"/>
    <property type="project" value="InterPro"/>
</dbReference>
<feature type="domain" description="Luciferase-like" evidence="2">
    <location>
        <begin position="13"/>
        <end position="301"/>
    </location>
</feature>
<dbReference type="Proteomes" id="UP000297295">
    <property type="component" value="Unassembled WGS sequence"/>
</dbReference>
<proteinExistence type="predicted"/>
<dbReference type="CDD" id="cd01097">
    <property type="entry name" value="Tetrahydromethanopterin_reductase"/>
    <property type="match status" value="1"/>
</dbReference>
<dbReference type="OrthoDB" id="7684at2157"/>
<dbReference type="Pfam" id="PF00296">
    <property type="entry name" value="Bac_luciferase"/>
    <property type="match status" value="1"/>
</dbReference>
<dbReference type="PANTHER" id="PTHR43244">
    <property type="match status" value="1"/>
</dbReference>
<comment type="caution">
    <text evidence="3">The sequence shown here is derived from an EMBL/GenBank/DDBJ whole genome shotgun (WGS) entry which is preliminary data.</text>
</comment>
<dbReference type="InterPro" id="IPR019945">
    <property type="entry name" value="F420_G6P_DH-rel"/>
</dbReference>
<evidence type="ECO:0000256" key="1">
    <source>
        <dbReference type="ARBA" id="ARBA00023002"/>
    </source>
</evidence>
<evidence type="ECO:0000313" key="4">
    <source>
        <dbReference type="Proteomes" id="UP000297295"/>
    </source>
</evidence>
<keyword evidence="4" id="KW-1185">Reference proteome</keyword>
<dbReference type="EMBL" id="PGGK01000001">
    <property type="protein sequence ID" value="TGC11525.1"/>
    <property type="molecule type" value="Genomic_DNA"/>
</dbReference>
<dbReference type="PANTHER" id="PTHR43244:SF1">
    <property type="entry name" value="5,10-METHYLENETETRAHYDROMETHANOPTERIN REDUCTASE"/>
    <property type="match status" value="1"/>
</dbReference>
<sequence>MVKLGLKIAPEQYTPSEMLRQLVTAENNGFDTINVSDHFHPWSEDGQACFTWTWLGAAAVSTKKIELGTGLTCPILRYNPAIIAQATATLSSLAGGRTYLAVGTGEALNEYPVTCEWPEFSERQDMLEEAVRLIRELWTGEKITFEGNYYCTHKAKIYTLPKEDIPIYFSSLAPASARFAGYYGDGLLTVGDSHIKKYRQILEKFESGAKRAGKDVKNMPKAVELTVAYGERLEDSIENLQRYWAGSMIPALFLNKIYTPEMSAENGAVVGKDTIRQNACISSDPEEHIRYAQQFIDAGYTHIYFHYSGPDELGFIKDYGKQVLPHLRKTA</sequence>
<dbReference type="InterPro" id="IPR050564">
    <property type="entry name" value="F420-G6PD/mer"/>
</dbReference>
<gene>
    <name evidence="3" type="ORF">CUN85_01260</name>
</gene>
<evidence type="ECO:0000313" key="3">
    <source>
        <dbReference type="EMBL" id="TGC11525.1"/>
    </source>
</evidence>
<keyword evidence="1" id="KW-0560">Oxidoreductase</keyword>
<dbReference type="InterPro" id="IPR011251">
    <property type="entry name" value="Luciferase-like_dom"/>
</dbReference>
<accession>A0A4E0QU14</accession>
<dbReference type="NCBIfam" id="TIGR03557">
    <property type="entry name" value="F420_G6P_family"/>
    <property type="match status" value="1"/>
</dbReference>
<evidence type="ECO:0000259" key="2">
    <source>
        <dbReference type="Pfam" id="PF00296"/>
    </source>
</evidence>
<dbReference type="RefSeq" id="WP_135388169.1">
    <property type="nucleotide sequence ID" value="NZ_PGGK01000001.1"/>
</dbReference>
<reference evidence="3 4" key="1">
    <citation type="submission" date="2017-11" db="EMBL/GenBank/DDBJ databases">
        <title>Isolation and Characterization of Methanogenic Archaea from Saline Meromictic Lake at Siberia.</title>
        <authorList>
            <person name="Shen Y."/>
            <person name="Huang H.-H."/>
            <person name="Lai M.-C."/>
            <person name="Chen S.-C."/>
        </authorList>
    </citation>
    <scope>NUCLEOTIDE SEQUENCE [LARGE SCALE GENOMIC DNA]</scope>
    <source>
        <strain evidence="3 4">SY-01</strain>
    </source>
</reference>
<protein>
    <submittedName>
        <fullName evidence="3">LLM class F420-dependent oxidoreductase</fullName>
    </submittedName>
</protein>
<organism evidence="3 4">
    <name type="scientific">Methanolobus halotolerans</name>
    <dbReference type="NCBI Taxonomy" id="2052935"/>
    <lineage>
        <taxon>Archaea</taxon>
        <taxon>Methanobacteriati</taxon>
        <taxon>Methanobacteriota</taxon>
        <taxon>Stenosarchaea group</taxon>
        <taxon>Methanomicrobia</taxon>
        <taxon>Methanosarcinales</taxon>
        <taxon>Methanosarcinaceae</taxon>
        <taxon>Methanolobus</taxon>
    </lineage>
</organism>
<name>A0A4E0QU14_9EURY</name>
<dbReference type="Gene3D" id="3.20.20.30">
    <property type="entry name" value="Luciferase-like domain"/>
    <property type="match status" value="1"/>
</dbReference>
<dbReference type="InterPro" id="IPR036661">
    <property type="entry name" value="Luciferase-like_sf"/>
</dbReference>